<sequence>MDKRVIGVYEKEEQAQAAVKELQNRGYSIDEISIVAKNIDGLGLDADQVKSKETDGLVAGAAAGGAVGLTGLFLGLSYLAIPGIGPILAAGPIFTILGGAVAGLATNSGGLSKALQEIGLNEEEARTYEDDINKGKILIAVTD</sequence>
<keyword evidence="1" id="KW-0472">Membrane</keyword>
<dbReference type="PANTHER" id="PTHR36109:SF2">
    <property type="entry name" value="MEMBRANE PROTEIN"/>
    <property type="match status" value="1"/>
</dbReference>
<accession>A0A2N5MAC6</accession>
<evidence type="ECO:0000313" key="4">
    <source>
        <dbReference type="Proteomes" id="UP000234748"/>
    </source>
</evidence>
<evidence type="ECO:0000259" key="2">
    <source>
        <dbReference type="Pfam" id="PF11181"/>
    </source>
</evidence>
<comment type="caution">
    <text evidence="3">The sequence shown here is derived from an EMBL/GenBank/DDBJ whole genome shotgun (WGS) entry which is preliminary data.</text>
</comment>
<dbReference type="EMBL" id="PGUY01000010">
    <property type="protein sequence ID" value="PLT31287.1"/>
    <property type="molecule type" value="Genomic_DNA"/>
</dbReference>
<keyword evidence="1" id="KW-0812">Transmembrane</keyword>
<protein>
    <submittedName>
        <fullName evidence="3">General stress protein</fullName>
    </submittedName>
</protein>
<dbReference type="PANTHER" id="PTHR36109">
    <property type="entry name" value="MEMBRANE PROTEIN-RELATED"/>
    <property type="match status" value="1"/>
</dbReference>
<evidence type="ECO:0000313" key="3">
    <source>
        <dbReference type="EMBL" id="PLT31287.1"/>
    </source>
</evidence>
<gene>
    <name evidence="3" type="ORF">CUU66_03700</name>
</gene>
<dbReference type="InterPro" id="IPR052948">
    <property type="entry name" value="Low_temp-induced_all0457"/>
</dbReference>
<dbReference type="InterPro" id="IPR025889">
    <property type="entry name" value="GSP17M-like_dom"/>
</dbReference>
<dbReference type="Pfam" id="PF11181">
    <property type="entry name" value="YflT"/>
    <property type="match status" value="1"/>
</dbReference>
<feature type="transmembrane region" description="Helical" evidence="1">
    <location>
        <begin position="57"/>
        <end position="81"/>
    </location>
</feature>
<feature type="transmembrane region" description="Helical" evidence="1">
    <location>
        <begin position="87"/>
        <end position="106"/>
    </location>
</feature>
<dbReference type="AlphaFoldDB" id="A0A2N5MAC6"/>
<proteinExistence type="predicted"/>
<dbReference type="OrthoDB" id="514402at2"/>
<organism evidence="3 4">
    <name type="scientific">Peribacillus deserti</name>
    <dbReference type="NCBI Taxonomy" id="673318"/>
    <lineage>
        <taxon>Bacteria</taxon>
        <taxon>Bacillati</taxon>
        <taxon>Bacillota</taxon>
        <taxon>Bacilli</taxon>
        <taxon>Bacillales</taxon>
        <taxon>Bacillaceae</taxon>
        <taxon>Peribacillus</taxon>
    </lineage>
</organism>
<name>A0A2N5MAC6_9BACI</name>
<evidence type="ECO:0000256" key="1">
    <source>
        <dbReference type="SAM" id="Phobius"/>
    </source>
</evidence>
<keyword evidence="1" id="KW-1133">Transmembrane helix</keyword>
<feature type="domain" description="General stress protein 17M-like" evidence="2">
    <location>
        <begin position="5"/>
        <end position="67"/>
    </location>
</feature>
<keyword evidence="4" id="KW-1185">Reference proteome</keyword>
<dbReference type="Proteomes" id="UP000234748">
    <property type="component" value="Unassembled WGS sequence"/>
</dbReference>
<reference evidence="3 4" key="1">
    <citation type="submission" date="2017-11" db="EMBL/GenBank/DDBJ databases">
        <title>Comparitive Functional Genomics of Dry Heat Resistant strains isolated from the Viking Spacecraft.</title>
        <authorList>
            <person name="Seuylemezian A."/>
            <person name="Cooper K."/>
            <person name="Vaishampayan P."/>
        </authorList>
    </citation>
    <scope>NUCLEOTIDE SEQUENCE [LARGE SCALE GENOMIC DNA]</scope>
    <source>
        <strain evidence="3 4">V1-29</strain>
    </source>
</reference>
<dbReference type="RefSeq" id="WP_101640324.1">
    <property type="nucleotide sequence ID" value="NZ_PGUY01000010.1"/>
</dbReference>